<organism evidence="7 8">
    <name type="scientific">Ramularia collo-cygni</name>
    <dbReference type="NCBI Taxonomy" id="112498"/>
    <lineage>
        <taxon>Eukaryota</taxon>
        <taxon>Fungi</taxon>
        <taxon>Dikarya</taxon>
        <taxon>Ascomycota</taxon>
        <taxon>Pezizomycotina</taxon>
        <taxon>Dothideomycetes</taxon>
        <taxon>Dothideomycetidae</taxon>
        <taxon>Mycosphaerellales</taxon>
        <taxon>Mycosphaerellaceae</taxon>
        <taxon>Ramularia</taxon>
    </lineage>
</organism>
<dbReference type="PANTHER" id="PTHR46910">
    <property type="entry name" value="TRANSCRIPTION FACTOR PDR1"/>
    <property type="match status" value="1"/>
</dbReference>
<accession>A0A2D3V104</accession>
<evidence type="ECO:0000313" key="7">
    <source>
        <dbReference type="EMBL" id="CZT20395.1"/>
    </source>
</evidence>
<dbReference type="Pfam" id="PF00172">
    <property type="entry name" value="Zn_clus"/>
    <property type="match status" value="1"/>
</dbReference>
<dbReference type="Gene3D" id="4.10.240.10">
    <property type="entry name" value="Zn(2)-C6 fungal-type DNA-binding domain"/>
    <property type="match status" value="1"/>
</dbReference>
<dbReference type="PROSITE" id="PS50048">
    <property type="entry name" value="ZN2_CY6_FUNGAL_2"/>
    <property type="match status" value="1"/>
</dbReference>
<dbReference type="InterPro" id="IPR001138">
    <property type="entry name" value="Zn2Cys6_DnaBD"/>
</dbReference>
<feature type="compositionally biased region" description="Basic and acidic residues" evidence="5">
    <location>
        <begin position="331"/>
        <end position="340"/>
    </location>
</feature>
<dbReference type="InterPro" id="IPR050987">
    <property type="entry name" value="AtrR-like"/>
</dbReference>
<reference evidence="7 8" key="1">
    <citation type="submission" date="2016-03" db="EMBL/GenBank/DDBJ databases">
        <authorList>
            <person name="Ploux O."/>
        </authorList>
    </citation>
    <scope>NUCLEOTIDE SEQUENCE [LARGE SCALE GENOMIC DNA]</scope>
    <source>
        <strain evidence="7 8">URUG2</strain>
    </source>
</reference>
<feature type="compositionally biased region" description="Low complexity" evidence="5">
    <location>
        <begin position="68"/>
        <end position="89"/>
    </location>
</feature>
<dbReference type="GO" id="GO:0005634">
    <property type="term" value="C:nucleus"/>
    <property type="evidence" value="ECO:0007669"/>
    <property type="project" value="UniProtKB-SubCell"/>
</dbReference>
<dbReference type="GeneID" id="35601394"/>
<dbReference type="GO" id="GO:0003677">
    <property type="term" value="F:DNA binding"/>
    <property type="evidence" value="ECO:0007669"/>
    <property type="project" value="UniProtKB-KW"/>
</dbReference>
<gene>
    <name evidence="7" type="ORF">RCC_06255</name>
</gene>
<keyword evidence="2" id="KW-0479">Metal-binding</keyword>
<dbReference type="PANTHER" id="PTHR46910:SF3">
    <property type="entry name" value="HALOTOLERANCE PROTEIN 9-RELATED"/>
    <property type="match status" value="1"/>
</dbReference>
<sequence>MSGSDARNRNRLGYQRSTIACAHCRRRKIRCVVSEDEPGQRCINCIRLRRDCVFYPVDQQSALEAESDTSSRITRIPSTASSTISSSSPHLGARMSGQPGRQQGIHHLEAKFPATGVPILPSTGPHEPGDFNTLTAQRDQSGLGHLVPGRAGSTQQDYRLPAWEPRNDARPSQHSHLPMEGASNVQSARLAYNNPALQADTAPFPGPSDIDPRRPYIDDGFYNHHSVHMPLQQWQQHEHPNFGPQYHQSGPFYHSAQQAPRPSGAFPLTTNSGLMMATSHVPHAVPLPHHMTQPSQISQSPAGYYQQAPAPWQLAQQPPAPQFDDQSNVGHPDERTGGYG</sequence>
<dbReference type="SUPFAM" id="SSF57701">
    <property type="entry name" value="Zn2/Cys6 DNA-binding domain"/>
    <property type="match status" value="1"/>
</dbReference>
<dbReference type="SMART" id="SM00066">
    <property type="entry name" value="GAL4"/>
    <property type="match status" value="1"/>
</dbReference>
<dbReference type="STRING" id="112498.A0A2D3V104"/>
<dbReference type="CDD" id="cd00067">
    <property type="entry name" value="GAL4"/>
    <property type="match status" value="1"/>
</dbReference>
<dbReference type="InterPro" id="IPR036864">
    <property type="entry name" value="Zn2-C6_fun-type_DNA-bd_sf"/>
</dbReference>
<proteinExistence type="predicted"/>
<dbReference type="GO" id="GO:0000981">
    <property type="term" value="F:DNA-binding transcription factor activity, RNA polymerase II-specific"/>
    <property type="evidence" value="ECO:0007669"/>
    <property type="project" value="InterPro"/>
</dbReference>
<protein>
    <recommendedName>
        <fullName evidence="6">Zn(2)-C6 fungal-type domain-containing protein</fullName>
    </recommendedName>
</protein>
<evidence type="ECO:0000256" key="2">
    <source>
        <dbReference type="ARBA" id="ARBA00022723"/>
    </source>
</evidence>
<keyword evidence="8" id="KW-1185">Reference proteome</keyword>
<feature type="domain" description="Zn(2)-C6 fungal-type" evidence="6">
    <location>
        <begin position="20"/>
        <end position="54"/>
    </location>
</feature>
<dbReference type="AlphaFoldDB" id="A0A2D3V104"/>
<evidence type="ECO:0000256" key="5">
    <source>
        <dbReference type="SAM" id="MobiDB-lite"/>
    </source>
</evidence>
<dbReference type="RefSeq" id="XP_023627284.1">
    <property type="nucleotide sequence ID" value="XM_023771516.1"/>
</dbReference>
<evidence type="ECO:0000313" key="8">
    <source>
        <dbReference type="Proteomes" id="UP000225277"/>
    </source>
</evidence>
<keyword evidence="4" id="KW-0539">Nucleus</keyword>
<dbReference type="Proteomes" id="UP000225277">
    <property type="component" value="Unassembled WGS sequence"/>
</dbReference>
<evidence type="ECO:0000256" key="4">
    <source>
        <dbReference type="ARBA" id="ARBA00023242"/>
    </source>
</evidence>
<dbReference type="GO" id="GO:0008270">
    <property type="term" value="F:zinc ion binding"/>
    <property type="evidence" value="ECO:0007669"/>
    <property type="project" value="InterPro"/>
</dbReference>
<dbReference type="OrthoDB" id="4150019at2759"/>
<evidence type="ECO:0000256" key="3">
    <source>
        <dbReference type="ARBA" id="ARBA00023125"/>
    </source>
</evidence>
<keyword evidence="3" id="KW-0238">DNA-binding</keyword>
<feature type="region of interest" description="Disordered" evidence="5">
    <location>
        <begin position="68"/>
        <end position="102"/>
    </location>
</feature>
<dbReference type="EMBL" id="FJUY01000009">
    <property type="protein sequence ID" value="CZT20395.1"/>
    <property type="molecule type" value="Genomic_DNA"/>
</dbReference>
<name>A0A2D3V104_9PEZI</name>
<feature type="region of interest" description="Disordered" evidence="5">
    <location>
        <begin position="310"/>
        <end position="340"/>
    </location>
</feature>
<evidence type="ECO:0000259" key="6">
    <source>
        <dbReference type="PROSITE" id="PS50048"/>
    </source>
</evidence>
<comment type="subcellular location">
    <subcellularLocation>
        <location evidence="1">Nucleus</location>
    </subcellularLocation>
</comment>
<evidence type="ECO:0000256" key="1">
    <source>
        <dbReference type="ARBA" id="ARBA00004123"/>
    </source>
</evidence>
<dbReference type="PROSITE" id="PS00463">
    <property type="entry name" value="ZN2_CY6_FUNGAL_1"/>
    <property type="match status" value="1"/>
</dbReference>